<name>A0ABS7EDF2_9GAMM</name>
<dbReference type="CDD" id="cd00009">
    <property type="entry name" value="AAA"/>
    <property type="match status" value="1"/>
</dbReference>
<dbReference type="PROSITE" id="PS50045">
    <property type="entry name" value="SIGMA54_INTERACT_4"/>
    <property type="match status" value="1"/>
</dbReference>
<reference evidence="4" key="1">
    <citation type="submission" date="2021-07" db="EMBL/GenBank/DDBJ databases">
        <title>Neiella marina sp. nov., isolated from the intestinal content of sea cucumber Apostichopus japonicus.</title>
        <authorList>
            <person name="Bai X."/>
        </authorList>
    </citation>
    <scope>NUCLEOTIDE SEQUENCE</scope>
    <source>
        <strain evidence="4">126</strain>
    </source>
</reference>
<evidence type="ECO:0000313" key="4">
    <source>
        <dbReference type="EMBL" id="MBW8190290.1"/>
    </source>
</evidence>
<dbReference type="Proteomes" id="UP001166251">
    <property type="component" value="Unassembled WGS sequence"/>
</dbReference>
<dbReference type="InterPro" id="IPR003593">
    <property type="entry name" value="AAA+_ATPase"/>
</dbReference>
<dbReference type="PROSITE" id="PS00676">
    <property type="entry name" value="SIGMA54_INTERACT_2"/>
    <property type="match status" value="1"/>
</dbReference>
<evidence type="ECO:0000259" key="3">
    <source>
        <dbReference type="PROSITE" id="PS50045"/>
    </source>
</evidence>
<dbReference type="PROSITE" id="PS00675">
    <property type="entry name" value="SIGMA54_INTERACT_1"/>
    <property type="match status" value="1"/>
</dbReference>
<feature type="domain" description="Sigma-54 factor interaction" evidence="3">
    <location>
        <begin position="177"/>
        <end position="410"/>
    </location>
</feature>
<dbReference type="InterPro" id="IPR025662">
    <property type="entry name" value="Sigma_54_int_dom_ATP-bd_1"/>
</dbReference>
<protein>
    <submittedName>
        <fullName evidence="4">Sigma 54-interacting transcriptional regulator</fullName>
    </submittedName>
</protein>
<dbReference type="InterPro" id="IPR002078">
    <property type="entry name" value="Sigma_54_int"/>
</dbReference>
<dbReference type="EMBL" id="JAHZSS010000003">
    <property type="protein sequence ID" value="MBW8190290.1"/>
    <property type="molecule type" value="Genomic_DNA"/>
</dbReference>
<dbReference type="Gene3D" id="1.10.10.60">
    <property type="entry name" value="Homeodomain-like"/>
    <property type="match status" value="1"/>
</dbReference>
<keyword evidence="2" id="KW-0067">ATP-binding</keyword>
<proteinExistence type="predicted"/>
<gene>
    <name evidence="4" type="ORF">K0504_04505</name>
</gene>
<dbReference type="Pfam" id="PF00158">
    <property type="entry name" value="Sigma54_activat"/>
    <property type="match status" value="1"/>
</dbReference>
<dbReference type="PANTHER" id="PTHR32071">
    <property type="entry name" value="TRANSCRIPTIONAL REGULATORY PROTEIN"/>
    <property type="match status" value="1"/>
</dbReference>
<comment type="caution">
    <text evidence="4">The sequence shown here is derived from an EMBL/GenBank/DDBJ whole genome shotgun (WGS) entry which is preliminary data.</text>
</comment>
<dbReference type="Gene3D" id="3.40.50.10770">
    <property type="entry name" value="Hypothetical protein VC1899 like domain (Restriction endonuclease-like)"/>
    <property type="match status" value="1"/>
</dbReference>
<keyword evidence="5" id="KW-1185">Reference proteome</keyword>
<evidence type="ECO:0000313" key="5">
    <source>
        <dbReference type="Proteomes" id="UP001166251"/>
    </source>
</evidence>
<organism evidence="4 5">
    <name type="scientific">Neiella holothuriorum</name>
    <dbReference type="NCBI Taxonomy" id="2870530"/>
    <lineage>
        <taxon>Bacteria</taxon>
        <taxon>Pseudomonadati</taxon>
        <taxon>Pseudomonadota</taxon>
        <taxon>Gammaproteobacteria</taxon>
        <taxon>Alteromonadales</taxon>
        <taxon>Echinimonadaceae</taxon>
        <taxon>Neiella</taxon>
    </lineage>
</organism>
<sequence>MPTLLSWLGKTDLDNMSQDSSAAIASIALKHEQPFEQILILANAWDEKWHQYEEWLKRRLATLSRPTEVKIVRAHINSPIDYPSIGREADKYIGKLANESDQLFINLTSGTPAMTALSVVLGKAKENVHFVQATPDNKLIYAEIDVDFSRVYNKSAAHQAADRATKVPKPQAGFEKLISESSKMQQVVTTASNYAKAEVPVLILGETGTGKEVMANAIHQSSFRANQPFKIVNCGALPENLVDSILFGHVKGAFTGAQKDHKGLFESADGGTLFLDEVGELKPDTQVKLLRALQQGEITRVGDNQTRTVDVRIIAATHRNLINMVDTGEFREDLFYRLAIGVIELPPLRERNEDIAALAQHLLAEINDNFKQLSGFKSKKISENGIKFIESQAWPGNIRELWSTLHRAVLTTESAEIGADTLKNSVIKRQSIAETESISLSYGDSVDVNFLIEKYKKKYVLAALKASGYKLTEATKMLGLNNHQTLKSWMEKLNIELPK</sequence>
<dbReference type="Pfam" id="PF25601">
    <property type="entry name" value="AAA_lid_14"/>
    <property type="match status" value="1"/>
</dbReference>
<dbReference type="RefSeq" id="WP_220102964.1">
    <property type="nucleotide sequence ID" value="NZ_JAHZSS010000003.1"/>
</dbReference>
<accession>A0ABS7EDF2</accession>
<evidence type="ECO:0000256" key="1">
    <source>
        <dbReference type="ARBA" id="ARBA00022741"/>
    </source>
</evidence>
<dbReference type="Gene3D" id="1.10.8.60">
    <property type="match status" value="1"/>
</dbReference>
<dbReference type="Gene3D" id="3.40.50.300">
    <property type="entry name" value="P-loop containing nucleotide triphosphate hydrolases"/>
    <property type="match status" value="1"/>
</dbReference>
<dbReference type="SUPFAM" id="SSF52540">
    <property type="entry name" value="P-loop containing nucleoside triphosphate hydrolases"/>
    <property type="match status" value="1"/>
</dbReference>
<dbReference type="InterPro" id="IPR027417">
    <property type="entry name" value="P-loop_NTPase"/>
</dbReference>
<dbReference type="InterPro" id="IPR058031">
    <property type="entry name" value="AAA_lid_NorR"/>
</dbReference>
<dbReference type="InterPro" id="IPR025943">
    <property type="entry name" value="Sigma_54_int_dom_ATP-bd_2"/>
</dbReference>
<evidence type="ECO:0000256" key="2">
    <source>
        <dbReference type="ARBA" id="ARBA00022840"/>
    </source>
</evidence>
<dbReference type="SMART" id="SM00382">
    <property type="entry name" value="AAA"/>
    <property type="match status" value="1"/>
</dbReference>
<keyword evidence="1" id="KW-0547">Nucleotide-binding</keyword>